<accession>A0A843W6M0</accession>
<evidence type="ECO:0000313" key="1">
    <source>
        <dbReference type="EMBL" id="MQM02997.1"/>
    </source>
</evidence>
<sequence length="85" mass="9833">MTSVAEQIRLLPFFFRSRYSFHVSRFLSSLATPPELHRRRQDAAVVTPPELHCRYRDAAAGTLPELHLIAAEHEFSKYTSTRFEA</sequence>
<comment type="caution">
    <text evidence="1">The sequence shown here is derived from an EMBL/GenBank/DDBJ whole genome shotgun (WGS) entry which is preliminary data.</text>
</comment>
<proteinExistence type="predicted"/>
<dbReference type="Proteomes" id="UP000652761">
    <property type="component" value="Unassembled WGS sequence"/>
</dbReference>
<dbReference type="EMBL" id="NMUH01002958">
    <property type="protein sequence ID" value="MQM02997.1"/>
    <property type="molecule type" value="Genomic_DNA"/>
</dbReference>
<evidence type="ECO:0000313" key="2">
    <source>
        <dbReference type="Proteomes" id="UP000652761"/>
    </source>
</evidence>
<name>A0A843W6M0_COLES</name>
<reference evidence="1" key="1">
    <citation type="submission" date="2017-07" db="EMBL/GenBank/DDBJ databases">
        <title>Taro Niue Genome Assembly and Annotation.</title>
        <authorList>
            <person name="Atibalentja N."/>
            <person name="Keating K."/>
            <person name="Fields C.J."/>
        </authorList>
    </citation>
    <scope>NUCLEOTIDE SEQUENCE</scope>
    <source>
        <strain evidence="1">Niue_2</strain>
        <tissue evidence="1">Leaf</tissue>
    </source>
</reference>
<dbReference type="AlphaFoldDB" id="A0A843W6M0"/>
<gene>
    <name evidence="1" type="ORF">Taro_035771</name>
</gene>
<organism evidence="1 2">
    <name type="scientific">Colocasia esculenta</name>
    <name type="common">Wild taro</name>
    <name type="synonym">Arum esculentum</name>
    <dbReference type="NCBI Taxonomy" id="4460"/>
    <lineage>
        <taxon>Eukaryota</taxon>
        <taxon>Viridiplantae</taxon>
        <taxon>Streptophyta</taxon>
        <taxon>Embryophyta</taxon>
        <taxon>Tracheophyta</taxon>
        <taxon>Spermatophyta</taxon>
        <taxon>Magnoliopsida</taxon>
        <taxon>Liliopsida</taxon>
        <taxon>Araceae</taxon>
        <taxon>Aroideae</taxon>
        <taxon>Colocasieae</taxon>
        <taxon>Colocasia</taxon>
    </lineage>
</organism>
<protein>
    <submittedName>
        <fullName evidence="1">Uncharacterized protein</fullName>
    </submittedName>
</protein>
<keyword evidence="2" id="KW-1185">Reference proteome</keyword>